<comment type="caution">
    <text evidence="1">The sequence shown here is derived from an EMBL/GenBank/DDBJ whole genome shotgun (WGS) entry which is preliminary data.</text>
</comment>
<keyword evidence="2" id="KW-1185">Reference proteome</keyword>
<organism evidence="1 2">
    <name type="scientific">Haloferax denitrificans ATCC 35960</name>
    <dbReference type="NCBI Taxonomy" id="662478"/>
    <lineage>
        <taxon>Archaea</taxon>
        <taxon>Methanobacteriati</taxon>
        <taxon>Methanobacteriota</taxon>
        <taxon>Stenosarchaea group</taxon>
        <taxon>Halobacteria</taxon>
        <taxon>Halobacteriales</taxon>
        <taxon>Haloferacaceae</taxon>
        <taxon>Haloferax</taxon>
    </lineage>
</organism>
<proteinExistence type="predicted"/>
<name>M0J191_9EURY</name>
<evidence type="ECO:0000313" key="2">
    <source>
        <dbReference type="Proteomes" id="UP000011553"/>
    </source>
</evidence>
<dbReference type="PATRIC" id="fig|662478.6.peg.2750"/>
<accession>M0J191</accession>
<dbReference type="Proteomes" id="UP000011553">
    <property type="component" value="Unassembled WGS sequence"/>
</dbReference>
<protein>
    <submittedName>
        <fullName evidence="1">Uncharacterized protein</fullName>
    </submittedName>
</protein>
<sequence>MSPAARPSSVASAALGLASPATASVLGPGEHRLRLTLEADAAGSVVVIAPATANSSAA</sequence>
<dbReference type="EMBL" id="AOLP01000017">
    <property type="protein sequence ID" value="EMA01480.1"/>
    <property type="molecule type" value="Genomic_DNA"/>
</dbReference>
<evidence type="ECO:0000313" key="1">
    <source>
        <dbReference type="EMBL" id="EMA01480.1"/>
    </source>
</evidence>
<gene>
    <name evidence="1" type="ORF">C438_14016</name>
</gene>
<reference evidence="1 2" key="1">
    <citation type="journal article" date="2014" name="PLoS Genet.">
        <title>Phylogenetically driven sequencing of extremely halophilic archaea reveals strategies for static and dynamic osmo-response.</title>
        <authorList>
            <person name="Becker E.A."/>
            <person name="Seitzer P.M."/>
            <person name="Tritt A."/>
            <person name="Larsen D."/>
            <person name="Krusor M."/>
            <person name="Yao A.I."/>
            <person name="Wu D."/>
            <person name="Madern D."/>
            <person name="Eisen J.A."/>
            <person name="Darling A.E."/>
            <person name="Facciotti M.T."/>
        </authorList>
    </citation>
    <scope>NUCLEOTIDE SEQUENCE [LARGE SCALE GENOMIC DNA]</scope>
    <source>
        <strain evidence="1 2">ATCC 35960</strain>
    </source>
</reference>
<dbReference type="AlphaFoldDB" id="M0J191"/>